<reference evidence="1 2" key="1">
    <citation type="submission" date="2018-07" db="EMBL/GenBank/DDBJ databases">
        <title>Mechanisms of high-level aminoglycoside resistance among Gram-negative pathogens in Brazil.</title>
        <authorList>
            <person name="Ballaben A.S."/>
            <person name="Darini A.L.C."/>
            <person name="Doi Y."/>
        </authorList>
    </citation>
    <scope>NUCLEOTIDE SEQUENCE [LARGE SCALE GENOMIC DNA]</scope>
    <source>
        <strain evidence="1 2">B2-305</strain>
    </source>
</reference>
<gene>
    <name evidence="1" type="ORF">DT376_26240</name>
</gene>
<dbReference type="Gene3D" id="2.60.120.10">
    <property type="entry name" value="Jelly Rolls"/>
    <property type="match status" value="1"/>
</dbReference>
<evidence type="ECO:0000313" key="2">
    <source>
        <dbReference type="Proteomes" id="UP000253594"/>
    </source>
</evidence>
<dbReference type="EMBL" id="QORE01001143">
    <property type="protein sequence ID" value="RCI71970.1"/>
    <property type="molecule type" value="Genomic_DNA"/>
</dbReference>
<dbReference type="CDD" id="cd20490">
    <property type="entry name" value="cupin_HutD_C"/>
    <property type="match status" value="1"/>
</dbReference>
<organism evidence="1 2">
    <name type="scientific">Pseudomonas aeruginosa</name>
    <dbReference type="NCBI Taxonomy" id="287"/>
    <lineage>
        <taxon>Bacteria</taxon>
        <taxon>Pseudomonadati</taxon>
        <taxon>Pseudomonadota</taxon>
        <taxon>Gammaproteobacteria</taxon>
        <taxon>Pseudomonadales</taxon>
        <taxon>Pseudomonadaceae</taxon>
        <taxon>Pseudomonas</taxon>
    </lineage>
</organism>
<protein>
    <submittedName>
        <fullName evidence="1">HutD family protein</fullName>
    </submittedName>
</protein>
<dbReference type="AlphaFoldDB" id="A0A367M3K4"/>
<dbReference type="SUPFAM" id="SSF51182">
    <property type="entry name" value="RmlC-like cupins"/>
    <property type="match status" value="1"/>
</dbReference>
<name>A0A367M3K4_PSEAI</name>
<evidence type="ECO:0000313" key="1">
    <source>
        <dbReference type="EMBL" id="RCI71970.1"/>
    </source>
</evidence>
<accession>A0A367M3K4</accession>
<proteinExistence type="predicted"/>
<dbReference type="Pfam" id="PF05962">
    <property type="entry name" value="HutD"/>
    <property type="match status" value="1"/>
</dbReference>
<dbReference type="InterPro" id="IPR014710">
    <property type="entry name" value="RmlC-like_jellyroll"/>
</dbReference>
<sequence length="81" mass="9092">RRHRARLQWLRVEGELDWHGTASTLLLFAQQDGVAISLQGQPRGQLAAHDCLCAEGLQGLQHWRLTAHEPAWVCAVELDSL</sequence>
<dbReference type="InterPro" id="IPR010282">
    <property type="entry name" value="Uncharacterised_HutD/Ves"/>
</dbReference>
<feature type="non-terminal residue" evidence="1">
    <location>
        <position position="1"/>
    </location>
</feature>
<dbReference type="InterPro" id="IPR011051">
    <property type="entry name" value="RmlC_Cupin_sf"/>
</dbReference>
<dbReference type="Proteomes" id="UP000253594">
    <property type="component" value="Unassembled WGS sequence"/>
</dbReference>
<comment type="caution">
    <text evidence="1">The sequence shown here is derived from an EMBL/GenBank/DDBJ whole genome shotgun (WGS) entry which is preliminary data.</text>
</comment>